<name>A0A5K8AFT2_9BACT</name>
<dbReference type="EMBL" id="AP021879">
    <property type="protein sequence ID" value="BBO89684.1"/>
    <property type="molecule type" value="Genomic_DNA"/>
</dbReference>
<dbReference type="RefSeq" id="WP_155308406.1">
    <property type="nucleotide sequence ID" value="NZ_AP021879.1"/>
</dbReference>
<reference evidence="8 9" key="1">
    <citation type="submission" date="2019-11" db="EMBL/GenBank/DDBJ databases">
        <title>Comparative genomics of hydrocarbon-degrading Desulfosarcina strains.</title>
        <authorList>
            <person name="Watanabe M."/>
            <person name="Kojima H."/>
            <person name="Fukui M."/>
        </authorList>
    </citation>
    <scope>NUCLEOTIDE SEQUENCE [LARGE SCALE GENOMIC DNA]</scope>
    <source>
        <strain evidence="8">OXyS1</strain>
        <strain evidence="9">oXyS1</strain>
    </source>
</reference>
<evidence type="ECO:0008006" key="10">
    <source>
        <dbReference type="Google" id="ProtNLM"/>
    </source>
</evidence>
<sequence length="467" mass="53795">METTVDIQKLQRTIDETLSNFQTHSDANRLIIDLRTALFSTIEDLIVSSIENLFSDPCFFKAVKKLAAKLGFRFKGFKPTSIRLLSGRSLPIESPYFAKALPKSRRGRKRKKRKPKSGIHLGLAYLGFMDRCSAVLASASVQASLLCPSFEIANRTLSSVGIDMDIKTIRRLCMHMGNRSMENRHRITLSENDHVTGRVLFVCIDGGRLRERRTKKGRLASHQKRRGYYSDWREPTQIVIQWLDAQANPIKEIAPLYDATMADINGAFELLEDYLRQIGVDQADGVIFCADGDRRYWKRFSSLAEKLEAKTCFQVIDYTHAKQNLHIVADHLPKTLEAKERTAILKNWKDLLWQGNLMEIRNQIRQYITYPSKLKKALNKFNNYFVKNLRRMQYAAFRLLNLPTGSGCVESAIRRVINLRLKAPGIFWKRETAEVMLFLRSTLLCGRWDNMLEHLLQLNRGTFEACP</sequence>
<dbReference type="EMBL" id="AP021879">
    <property type="protein sequence ID" value="BBO86907.1"/>
    <property type="molecule type" value="Genomic_DNA"/>
</dbReference>
<dbReference type="EMBL" id="AP021879">
    <property type="protein sequence ID" value="BBO89682.1"/>
    <property type="molecule type" value="Genomic_DNA"/>
</dbReference>
<gene>
    <name evidence="1" type="ORF">DSCOOX_00870</name>
    <name evidence="2" type="ORF">DSCOOX_12760</name>
    <name evidence="3" type="ORF">DSCOOX_27480</name>
    <name evidence="4" type="ORF">DSCOOX_28620</name>
    <name evidence="5" type="ORF">DSCOOX_28640</name>
    <name evidence="6" type="ORF">DSCOOX_30110</name>
    <name evidence="7" type="ORF">DSCOOX_43110</name>
    <name evidence="8" type="ORF">DSCOOX_47330</name>
</gene>
<dbReference type="EMBL" id="AP021879">
    <property type="protein sequence ID" value="BBO91131.1"/>
    <property type="molecule type" value="Genomic_DNA"/>
</dbReference>
<dbReference type="AlphaFoldDB" id="A0A5K8AFT2"/>
<dbReference type="EMBL" id="AP021879">
    <property type="protein sequence ID" value="BBO91553.1"/>
    <property type="molecule type" value="Genomic_DNA"/>
</dbReference>
<dbReference type="EMBL" id="AP021879">
    <property type="protein sequence ID" value="BBO88096.1"/>
    <property type="molecule type" value="Genomic_DNA"/>
</dbReference>
<evidence type="ECO:0000313" key="5">
    <source>
        <dbReference type="EMBL" id="BBO89684.1"/>
    </source>
</evidence>
<accession>A0A5K8AFT2</accession>
<proteinExistence type="predicted"/>
<dbReference type="EMBL" id="AP021879">
    <property type="protein sequence ID" value="BBO89568.1"/>
    <property type="molecule type" value="Genomic_DNA"/>
</dbReference>
<evidence type="ECO:0000313" key="8">
    <source>
        <dbReference type="EMBL" id="BBO91553.1"/>
    </source>
</evidence>
<dbReference type="EMBL" id="AP021879">
    <property type="protein sequence ID" value="BBO89831.1"/>
    <property type="molecule type" value="Genomic_DNA"/>
</dbReference>
<evidence type="ECO:0000313" key="6">
    <source>
        <dbReference type="EMBL" id="BBO89831.1"/>
    </source>
</evidence>
<organism evidence="8 9">
    <name type="scientific">Desulfosarcina ovata subsp. ovata</name>
    <dbReference type="NCBI Taxonomy" id="2752305"/>
    <lineage>
        <taxon>Bacteria</taxon>
        <taxon>Pseudomonadati</taxon>
        <taxon>Thermodesulfobacteriota</taxon>
        <taxon>Desulfobacteria</taxon>
        <taxon>Desulfobacterales</taxon>
        <taxon>Desulfosarcinaceae</taxon>
        <taxon>Desulfosarcina</taxon>
    </lineage>
</organism>
<protein>
    <recommendedName>
        <fullName evidence="10">ISLre2 family transposase</fullName>
    </recommendedName>
</protein>
<dbReference type="Proteomes" id="UP000422108">
    <property type="component" value="Chromosome"/>
</dbReference>
<evidence type="ECO:0000313" key="9">
    <source>
        <dbReference type="Proteomes" id="UP000422108"/>
    </source>
</evidence>
<keyword evidence="9" id="KW-1185">Reference proteome</keyword>
<evidence type="ECO:0000313" key="4">
    <source>
        <dbReference type="EMBL" id="BBO89682.1"/>
    </source>
</evidence>
<evidence type="ECO:0000313" key="7">
    <source>
        <dbReference type="EMBL" id="BBO91131.1"/>
    </source>
</evidence>
<evidence type="ECO:0000313" key="1">
    <source>
        <dbReference type="EMBL" id="BBO86907.1"/>
    </source>
</evidence>
<evidence type="ECO:0000313" key="2">
    <source>
        <dbReference type="EMBL" id="BBO88096.1"/>
    </source>
</evidence>
<evidence type="ECO:0000313" key="3">
    <source>
        <dbReference type="EMBL" id="BBO89568.1"/>
    </source>
</evidence>